<keyword evidence="12" id="KW-1185">Reference proteome</keyword>
<dbReference type="Gene3D" id="3.40.50.300">
    <property type="entry name" value="P-loop containing nucleotide triphosphate hydrolases"/>
    <property type="match status" value="1"/>
</dbReference>
<reference evidence="11 12" key="1">
    <citation type="submission" date="2018-08" db="EMBL/GenBank/DDBJ databases">
        <title>Fulvimarina sp. 85, whole genome shotgun sequence.</title>
        <authorList>
            <person name="Tuo L."/>
        </authorList>
    </citation>
    <scope>NUCLEOTIDE SEQUENCE [LARGE SCALE GENOMIC DNA]</scope>
    <source>
        <strain evidence="11 12">85</strain>
    </source>
</reference>
<dbReference type="EMBL" id="QURL01000003">
    <property type="protein sequence ID" value="RFC64143.1"/>
    <property type="molecule type" value="Genomic_DNA"/>
</dbReference>
<keyword evidence="2 8" id="KW-0812">Transmembrane</keyword>
<accession>A0A371X4J2</accession>
<dbReference type="InterPro" id="IPR039421">
    <property type="entry name" value="Type_1_exporter"/>
</dbReference>
<dbReference type="GO" id="GO:0016887">
    <property type="term" value="F:ATP hydrolysis activity"/>
    <property type="evidence" value="ECO:0007669"/>
    <property type="project" value="InterPro"/>
</dbReference>
<dbReference type="Pfam" id="PF00664">
    <property type="entry name" value="ABC_membrane"/>
    <property type="match status" value="1"/>
</dbReference>
<feature type="transmembrane region" description="Helical" evidence="8">
    <location>
        <begin position="20"/>
        <end position="39"/>
    </location>
</feature>
<comment type="caution">
    <text evidence="11">The sequence shown here is derived from an EMBL/GenBank/DDBJ whole genome shotgun (WGS) entry which is preliminary data.</text>
</comment>
<evidence type="ECO:0000256" key="5">
    <source>
        <dbReference type="ARBA" id="ARBA00022989"/>
    </source>
</evidence>
<keyword evidence="3" id="KW-0547">Nucleotide-binding</keyword>
<evidence type="ECO:0000259" key="10">
    <source>
        <dbReference type="PROSITE" id="PS50929"/>
    </source>
</evidence>
<organism evidence="11 12">
    <name type="scientific">Fulvimarina endophytica</name>
    <dbReference type="NCBI Taxonomy" id="2293836"/>
    <lineage>
        <taxon>Bacteria</taxon>
        <taxon>Pseudomonadati</taxon>
        <taxon>Pseudomonadota</taxon>
        <taxon>Alphaproteobacteria</taxon>
        <taxon>Hyphomicrobiales</taxon>
        <taxon>Aurantimonadaceae</taxon>
        <taxon>Fulvimarina</taxon>
    </lineage>
</organism>
<dbReference type="Pfam" id="PF00005">
    <property type="entry name" value="ABC_tran"/>
    <property type="match status" value="1"/>
</dbReference>
<dbReference type="GO" id="GO:0005886">
    <property type="term" value="C:plasma membrane"/>
    <property type="evidence" value="ECO:0007669"/>
    <property type="project" value="UniProtKB-SubCell"/>
</dbReference>
<dbReference type="InterPro" id="IPR011527">
    <property type="entry name" value="ABC1_TM_dom"/>
</dbReference>
<dbReference type="PANTHER" id="PTHR43394:SF1">
    <property type="entry name" value="ATP-BINDING CASSETTE SUB-FAMILY B MEMBER 10, MITOCHONDRIAL"/>
    <property type="match status" value="1"/>
</dbReference>
<feature type="transmembrane region" description="Helical" evidence="8">
    <location>
        <begin position="152"/>
        <end position="171"/>
    </location>
</feature>
<dbReference type="InterPro" id="IPR036640">
    <property type="entry name" value="ABC1_TM_sf"/>
</dbReference>
<dbReference type="RefSeq" id="WP_116682561.1">
    <property type="nucleotide sequence ID" value="NZ_QURL01000003.1"/>
</dbReference>
<keyword evidence="4 11" id="KW-0067">ATP-binding</keyword>
<feature type="transmembrane region" description="Helical" evidence="8">
    <location>
        <begin position="126"/>
        <end position="146"/>
    </location>
</feature>
<protein>
    <submittedName>
        <fullName evidence="11">ATP-binding cassette domain-containing protein</fullName>
    </submittedName>
</protein>
<evidence type="ECO:0000256" key="3">
    <source>
        <dbReference type="ARBA" id="ARBA00022741"/>
    </source>
</evidence>
<gene>
    <name evidence="11" type="ORF">DYI37_07220</name>
</gene>
<dbReference type="PANTHER" id="PTHR43394">
    <property type="entry name" value="ATP-DEPENDENT PERMEASE MDL1, MITOCHONDRIAL"/>
    <property type="match status" value="1"/>
</dbReference>
<dbReference type="GO" id="GO:0005524">
    <property type="term" value="F:ATP binding"/>
    <property type="evidence" value="ECO:0007669"/>
    <property type="project" value="UniProtKB-KW"/>
</dbReference>
<evidence type="ECO:0000256" key="8">
    <source>
        <dbReference type="SAM" id="Phobius"/>
    </source>
</evidence>
<feature type="domain" description="ABC transporter" evidence="9">
    <location>
        <begin position="324"/>
        <end position="561"/>
    </location>
</feature>
<dbReference type="AlphaFoldDB" id="A0A371X4J2"/>
<evidence type="ECO:0000256" key="7">
    <source>
        <dbReference type="SAM" id="MobiDB-lite"/>
    </source>
</evidence>
<sequence length="612" mass="65234">MMSAILKLLGEIPKPHRRALVLFTILANVAVLAPSLHMLQIYDRVLSSGSVATLVGVTLAALVVLALYGLCEFVRSRVASRLAADYTMRRSQLLFAELAQANRGSAVRVSAIRDFATVRQFIGSKILTACFDLPFVPVYLVLLAMVHWSIGLLGAVGILAIVFLAWLNSLATSKTRLASQKAEGDATGFAQSVFQRAEDVRAMGLIHTLMDAWTKKTAASLNAAEEANEVASPFAAASRTLRLAIQVLVMALGGWLVLQGSMSGGLIFLASMVSGRALAPIDAIIGGWDQLVRAGAAYGNVEALVAKRETPRTLPDLADPKGVLHLTQIRVDHRTSGHHPVLDAVDIELAPGKLLVLIGPSGGGKSLLARIAAGATEADAGRVTMDGIPLMRYPRHQWASISGYQPQIPNLFQGTIAANIARFRSDIDMPTIYEAAGRANAHQAILSLPRGYQEIVGGAESEIPCGLLQRIALARALIGKPRLVVLDEPFNHLDTNLQVQLLKEIETMRAGGTSFVVVSEKQAIVRMADQVLMVRGGRARPVAVEEPAGAAAPQARTLAPNAATNAAPRTGPVGQPVFRPRLPTDNPAPRERIADMGPRGQLPLDKAVGQDR</sequence>
<dbReference type="PROSITE" id="PS50893">
    <property type="entry name" value="ABC_TRANSPORTER_2"/>
    <property type="match status" value="1"/>
</dbReference>
<name>A0A371X4J2_9HYPH</name>
<dbReference type="InterPro" id="IPR003439">
    <property type="entry name" value="ABC_transporter-like_ATP-bd"/>
</dbReference>
<dbReference type="SUPFAM" id="SSF90123">
    <property type="entry name" value="ABC transporter transmembrane region"/>
    <property type="match status" value="1"/>
</dbReference>
<evidence type="ECO:0000256" key="2">
    <source>
        <dbReference type="ARBA" id="ARBA00022692"/>
    </source>
</evidence>
<feature type="transmembrane region" description="Helical" evidence="8">
    <location>
        <begin position="51"/>
        <end position="71"/>
    </location>
</feature>
<dbReference type="OrthoDB" id="9808328at2"/>
<dbReference type="PROSITE" id="PS50929">
    <property type="entry name" value="ABC_TM1F"/>
    <property type="match status" value="1"/>
</dbReference>
<evidence type="ECO:0000256" key="6">
    <source>
        <dbReference type="ARBA" id="ARBA00023136"/>
    </source>
</evidence>
<comment type="subcellular location">
    <subcellularLocation>
        <location evidence="1">Cell membrane</location>
        <topology evidence="1">Multi-pass membrane protein</topology>
    </subcellularLocation>
</comment>
<dbReference type="Gene3D" id="1.20.1560.10">
    <property type="entry name" value="ABC transporter type 1, transmembrane domain"/>
    <property type="match status" value="1"/>
</dbReference>
<dbReference type="InterPro" id="IPR003593">
    <property type="entry name" value="AAA+_ATPase"/>
</dbReference>
<dbReference type="SUPFAM" id="SSF52540">
    <property type="entry name" value="P-loop containing nucleoside triphosphate hydrolases"/>
    <property type="match status" value="1"/>
</dbReference>
<feature type="transmembrane region" description="Helical" evidence="8">
    <location>
        <begin position="247"/>
        <end position="270"/>
    </location>
</feature>
<dbReference type="Proteomes" id="UP000264310">
    <property type="component" value="Unassembled WGS sequence"/>
</dbReference>
<evidence type="ECO:0000313" key="12">
    <source>
        <dbReference type="Proteomes" id="UP000264310"/>
    </source>
</evidence>
<keyword evidence="6 8" id="KW-0472">Membrane</keyword>
<feature type="region of interest" description="Disordered" evidence="7">
    <location>
        <begin position="564"/>
        <end position="612"/>
    </location>
</feature>
<proteinExistence type="predicted"/>
<evidence type="ECO:0000256" key="4">
    <source>
        <dbReference type="ARBA" id="ARBA00022840"/>
    </source>
</evidence>
<feature type="domain" description="ABC transmembrane type-1" evidence="10">
    <location>
        <begin position="19"/>
        <end position="293"/>
    </location>
</feature>
<keyword evidence="5 8" id="KW-1133">Transmembrane helix</keyword>
<evidence type="ECO:0000259" key="9">
    <source>
        <dbReference type="PROSITE" id="PS50893"/>
    </source>
</evidence>
<evidence type="ECO:0000256" key="1">
    <source>
        <dbReference type="ARBA" id="ARBA00004651"/>
    </source>
</evidence>
<evidence type="ECO:0000313" key="11">
    <source>
        <dbReference type="EMBL" id="RFC64143.1"/>
    </source>
</evidence>
<dbReference type="InterPro" id="IPR027417">
    <property type="entry name" value="P-loop_NTPase"/>
</dbReference>
<dbReference type="SMART" id="SM00382">
    <property type="entry name" value="AAA"/>
    <property type="match status" value="1"/>
</dbReference>
<dbReference type="GO" id="GO:0015421">
    <property type="term" value="F:ABC-type oligopeptide transporter activity"/>
    <property type="evidence" value="ECO:0007669"/>
    <property type="project" value="TreeGrafter"/>
</dbReference>